<keyword evidence="1" id="KW-0813">Transport</keyword>
<dbReference type="Proteomes" id="UP000008922">
    <property type="component" value="Chromosome"/>
</dbReference>
<dbReference type="SMART" id="SM00382">
    <property type="entry name" value="AAA"/>
    <property type="match status" value="1"/>
</dbReference>
<dbReference type="InterPro" id="IPR003593">
    <property type="entry name" value="AAA+_ATPase"/>
</dbReference>
<keyword evidence="2" id="KW-0547">Nucleotide-binding</keyword>
<keyword evidence="7" id="KW-1185">Reference proteome</keyword>
<dbReference type="InParanoid" id="E8MZV0"/>
<dbReference type="KEGG" id="atm:ANT_02510"/>
<dbReference type="Pfam" id="PF00005">
    <property type="entry name" value="ABC_tran"/>
    <property type="match status" value="1"/>
</dbReference>
<protein>
    <submittedName>
        <fullName evidence="6">ABC transporter ATP-binding protein</fullName>
    </submittedName>
</protein>
<gene>
    <name evidence="6" type="ordered locus">ANT_02510</name>
</gene>
<dbReference type="InterPro" id="IPR003439">
    <property type="entry name" value="ABC_transporter-like_ATP-bd"/>
</dbReference>
<dbReference type="STRING" id="926569.ANT_02510"/>
<dbReference type="GO" id="GO:0005524">
    <property type="term" value="F:ATP binding"/>
    <property type="evidence" value="ECO:0007669"/>
    <property type="project" value="UniProtKB-KW"/>
</dbReference>
<keyword evidence="3 6" id="KW-0067">ATP-binding</keyword>
<dbReference type="PANTHER" id="PTHR42794">
    <property type="entry name" value="HEMIN IMPORT ATP-BINDING PROTEIN HMUV"/>
    <property type="match status" value="1"/>
</dbReference>
<dbReference type="HOGENOM" id="CLU_000604_1_11_0"/>
<dbReference type="SUPFAM" id="SSF52540">
    <property type="entry name" value="P-loop containing nucleoside triphosphate hydrolases"/>
    <property type="match status" value="1"/>
</dbReference>
<accession>E8MZV0</accession>
<reference evidence="6 7" key="1">
    <citation type="submission" date="2010-12" db="EMBL/GenBank/DDBJ databases">
        <title>Whole genome sequence of Anaerolinea thermophila UNI-1.</title>
        <authorList>
            <person name="Narita-Yamada S."/>
            <person name="Kishi E."/>
            <person name="Watanabe Y."/>
            <person name="Takasaki K."/>
            <person name="Ankai A."/>
            <person name="Oguchi A."/>
            <person name="Fukui S."/>
            <person name="Takahashi M."/>
            <person name="Yashiro I."/>
            <person name="Hosoyama A."/>
            <person name="Sekiguchi Y."/>
            <person name="Hanada S."/>
            <person name="Fujita N."/>
        </authorList>
    </citation>
    <scope>NUCLEOTIDE SEQUENCE [LARGE SCALE GENOMIC DNA]</scope>
    <source>
        <strain evidence="7">DSM 14523 / JCM 11388 / NBRC 100420 / UNI-1</strain>
    </source>
</reference>
<evidence type="ECO:0000256" key="4">
    <source>
        <dbReference type="ARBA" id="ARBA00022967"/>
    </source>
</evidence>
<dbReference type="InterPro" id="IPR027417">
    <property type="entry name" value="P-loop_NTPase"/>
</dbReference>
<dbReference type="InterPro" id="IPR017871">
    <property type="entry name" value="ABC_transporter-like_CS"/>
</dbReference>
<proteinExistence type="predicted"/>
<evidence type="ECO:0000313" key="6">
    <source>
        <dbReference type="EMBL" id="BAJ62285.1"/>
    </source>
</evidence>
<keyword evidence="4" id="KW-1278">Translocase</keyword>
<evidence type="ECO:0000256" key="1">
    <source>
        <dbReference type="ARBA" id="ARBA00022448"/>
    </source>
</evidence>
<evidence type="ECO:0000256" key="3">
    <source>
        <dbReference type="ARBA" id="ARBA00022840"/>
    </source>
</evidence>
<dbReference type="Gene3D" id="3.40.50.300">
    <property type="entry name" value="P-loop containing nucleotide triphosphate hydrolases"/>
    <property type="match status" value="1"/>
</dbReference>
<feature type="domain" description="ABC transporter" evidence="5">
    <location>
        <begin position="6"/>
        <end position="242"/>
    </location>
</feature>
<evidence type="ECO:0000259" key="5">
    <source>
        <dbReference type="PROSITE" id="PS50893"/>
    </source>
</evidence>
<dbReference type="AlphaFoldDB" id="E8MZV0"/>
<dbReference type="EMBL" id="AP012029">
    <property type="protein sequence ID" value="BAJ62285.1"/>
    <property type="molecule type" value="Genomic_DNA"/>
</dbReference>
<sequence>MDTSMIQVQNLSVELGNQPILREVTFSVQRGEILGILGPNGAGKTTLIRALSGILPPAAGQVQVLGRAVHRLTESQRARLIAVVPQARHLPPAFTGREVVQLGRTPYLNWLGNLSAHDHACVQRALERASALELADRLVGELSGGEQQRLLLARALAQETPILLMDEPTTHLDLHYQISLLETVRHLVDEEGMTVVMALHDLNLIGRYADRLGLLVEGRLIALGTPEEILTPDLLSPVYRVPLQRLSSGDGGRPIILPTVL</sequence>
<dbReference type="PANTHER" id="PTHR42794:SF1">
    <property type="entry name" value="HEMIN IMPORT ATP-BINDING PROTEIN HMUV"/>
    <property type="match status" value="1"/>
</dbReference>
<evidence type="ECO:0000256" key="2">
    <source>
        <dbReference type="ARBA" id="ARBA00022741"/>
    </source>
</evidence>
<dbReference type="eggNOG" id="COG1120">
    <property type="taxonomic scope" value="Bacteria"/>
</dbReference>
<dbReference type="OrthoDB" id="9787851at2"/>
<name>E8MZV0_ANATU</name>
<dbReference type="CDD" id="cd03214">
    <property type="entry name" value="ABC_Iron-Siderophores_B12_Hemin"/>
    <property type="match status" value="1"/>
</dbReference>
<dbReference type="GO" id="GO:0016887">
    <property type="term" value="F:ATP hydrolysis activity"/>
    <property type="evidence" value="ECO:0007669"/>
    <property type="project" value="InterPro"/>
</dbReference>
<dbReference type="FunFam" id="3.40.50.300:FF:000134">
    <property type="entry name" value="Iron-enterobactin ABC transporter ATP-binding protein"/>
    <property type="match status" value="1"/>
</dbReference>
<dbReference type="RefSeq" id="WP_013558682.1">
    <property type="nucleotide sequence ID" value="NC_014960.1"/>
</dbReference>
<dbReference type="PROSITE" id="PS50893">
    <property type="entry name" value="ABC_TRANSPORTER_2"/>
    <property type="match status" value="1"/>
</dbReference>
<dbReference type="FunCoup" id="E8MZV0">
    <property type="interactions" value="156"/>
</dbReference>
<evidence type="ECO:0000313" key="7">
    <source>
        <dbReference type="Proteomes" id="UP000008922"/>
    </source>
</evidence>
<dbReference type="PROSITE" id="PS00211">
    <property type="entry name" value="ABC_TRANSPORTER_1"/>
    <property type="match status" value="1"/>
</dbReference>
<organism evidence="6 7">
    <name type="scientific">Anaerolinea thermophila (strain DSM 14523 / JCM 11388 / NBRC 100420 / UNI-1)</name>
    <dbReference type="NCBI Taxonomy" id="926569"/>
    <lineage>
        <taxon>Bacteria</taxon>
        <taxon>Bacillati</taxon>
        <taxon>Chloroflexota</taxon>
        <taxon>Anaerolineae</taxon>
        <taxon>Anaerolineales</taxon>
        <taxon>Anaerolineaceae</taxon>
        <taxon>Anaerolinea</taxon>
    </lineage>
</organism>